<name>A0A3B0C2K8_9FLAO</name>
<reference evidence="1 2" key="1">
    <citation type="submission" date="2018-10" db="EMBL/GenBank/DDBJ databases">
        <title>Ulvibacterium marinum gen. nov., sp. nov., a novel marine bacterium of the family Flavobacteriaceae, isolated from a culture of the green alga Ulva prolifera.</title>
        <authorList>
            <person name="Zhang Z."/>
        </authorList>
    </citation>
    <scope>NUCLEOTIDE SEQUENCE [LARGE SCALE GENOMIC DNA]</scope>
    <source>
        <strain evidence="1 2">CCMM003</strain>
    </source>
</reference>
<dbReference type="AlphaFoldDB" id="A0A3B0C2K8"/>
<keyword evidence="2" id="KW-1185">Reference proteome</keyword>
<evidence type="ECO:0000313" key="1">
    <source>
        <dbReference type="EMBL" id="RKN78744.1"/>
    </source>
</evidence>
<dbReference type="EMBL" id="RBCJ01000004">
    <property type="protein sequence ID" value="RKN78744.1"/>
    <property type="molecule type" value="Genomic_DNA"/>
</dbReference>
<comment type="caution">
    <text evidence="1">The sequence shown here is derived from an EMBL/GenBank/DDBJ whole genome shotgun (WGS) entry which is preliminary data.</text>
</comment>
<evidence type="ECO:0000313" key="2">
    <source>
        <dbReference type="Proteomes" id="UP000276603"/>
    </source>
</evidence>
<proteinExistence type="predicted"/>
<protein>
    <submittedName>
        <fullName evidence="1">Uncharacterized protein</fullName>
    </submittedName>
</protein>
<sequence>MILKAKKGSLAKRHKLPFFSFSIIFLRHCSLYKKGVSKDSAVPLKAFSRYFCTCWKAYIAFIFCSDKNCFWFKSRNGFKLNLFTVFGI</sequence>
<accession>A0A3B0C2K8</accession>
<organism evidence="1 2">
    <name type="scientific">Ulvibacterium marinum</name>
    <dbReference type="NCBI Taxonomy" id="2419782"/>
    <lineage>
        <taxon>Bacteria</taxon>
        <taxon>Pseudomonadati</taxon>
        <taxon>Bacteroidota</taxon>
        <taxon>Flavobacteriia</taxon>
        <taxon>Flavobacteriales</taxon>
        <taxon>Flavobacteriaceae</taxon>
        <taxon>Ulvibacterium</taxon>
    </lineage>
</organism>
<dbReference type="Proteomes" id="UP000276603">
    <property type="component" value="Unassembled WGS sequence"/>
</dbReference>
<gene>
    <name evidence="1" type="ORF">D7Z94_21355</name>
</gene>